<protein>
    <recommendedName>
        <fullName evidence="8">Probable membrane transporter protein</fullName>
    </recommendedName>
</protein>
<evidence type="ECO:0000313" key="9">
    <source>
        <dbReference type="EMBL" id="KAA9333635.1"/>
    </source>
</evidence>
<evidence type="ECO:0000256" key="7">
    <source>
        <dbReference type="ARBA" id="ARBA00023136"/>
    </source>
</evidence>
<dbReference type="InterPro" id="IPR002781">
    <property type="entry name" value="TM_pro_TauE-like"/>
</dbReference>
<feature type="transmembrane region" description="Helical" evidence="8">
    <location>
        <begin position="98"/>
        <end position="115"/>
    </location>
</feature>
<accession>A0A5N1ITX9</accession>
<evidence type="ECO:0000256" key="1">
    <source>
        <dbReference type="ARBA" id="ARBA00004651"/>
    </source>
</evidence>
<dbReference type="EMBL" id="VTWT01000005">
    <property type="protein sequence ID" value="KAA9333635.1"/>
    <property type="molecule type" value="Genomic_DNA"/>
</dbReference>
<evidence type="ECO:0000256" key="2">
    <source>
        <dbReference type="ARBA" id="ARBA00009142"/>
    </source>
</evidence>
<keyword evidence="10" id="KW-1185">Reference proteome</keyword>
<dbReference type="Pfam" id="PF01925">
    <property type="entry name" value="TauE"/>
    <property type="match status" value="1"/>
</dbReference>
<evidence type="ECO:0000256" key="8">
    <source>
        <dbReference type="RuleBase" id="RU363041"/>
    </source>
</evidence>
<name>A0A5N1ITX9_9BACT</name>
<keyword evidence="4 8" id="KW-1003">Cell membrane</keyword>
<feature type="transmembrane region" description="Helical" evidence="8">
    <location>
        <begin position="158"/>
        <end position="181"/>
    </location>
</feature>
<reference evidence="9 10" key="1">
    <citation type="submission" date="2019-09" db="EMBL/GenBank/DDBJ databases">
        <title>Genome sequence of Adhaeribacter sp. M2.</title>
        <authorList>
            <person name="Srinivasan S."/>
        </authorList>
    </citation>
    <scope>NUCLEOTIDE SEQUENCE [LARGE SCALE GENOMIC DNA]</scope>
    <source>
        <strain evidence="9 10">M2</strain>
    </source>
</reference>
<evidence type="ECO:0000256" key="3">
    <source>
        <dbReference type="ARBA" id="ARBA00022448"/>
    </source>
</evidence>
<keyword evidence="6 8" id="KW-1133">Transmembrane helix</keyword>
<dbReference type="GO" id="GO:0005886">
    <property type="term" value="C:plasma membrane"/>
    <property type="evidence" value="ECO:0007669"/>
    <property type="project" value="UniProtKB-SubCell"/>
</dbReference>
<dbReference type="PANTHER" id="PTHR30269:SF0">
    <property type="entry name" value="MEMBRANE TRANSPORTER PROTEIN YFCA-RELATED"/>
    <property type="match status" value="1"/>
</dbReference>
<evidence type="ECO:0000256" key="5">
    <source>
        <dbReference type="ARBA" id="ARBA00022692"/>
    </source>
</evidence>
<dbReference type="RefSeq" id="WP_150903802.1">
    <property type="nucleotide sequence ID" value="NZ_VTWT01000005.1"/>
</dbReference>
<organism evidence="9 10">
    <name type="scientific">Adhaeribacter soli</name>
    <dbReference type="NCBI Taxonomy" id="2607655"/>
    <lineage>
        <taxon>Bacteria</taxon>
        <taxon>Pseudomonadati</taxon>
        <taxon>Bacteroidota</taxon>
        <taxon>Cytophagia</taxon>
        <taxon>Cytophagales</taxon>
        <taxon>Hymenobacteraceae</taxon>
        <taxon>Adhaeribacter</taxon>
    </lineage>
</organism>
<comment type="subcellular location">
    <subcellularLocation>
        <location evidence="1 8">Cell membrane</location>
        <topology evidence="1 8">Multi-pass membrane protein</topology>
    </subcellularLocation>
</comment>
<feature type="transmembrane region" description="Helical" evidence="8">
    <location>
        <begin position="42"/>
        <end position="60"/>
    </location>
</feature>
<comment type="caution">
    <text evidence="9">The sequence shown here is derived from an EMBL/GenBank/DDBJ whole genome shotgun (WGS) entry which is preliminary data.</text>
</comment>
<keyword evidence="3" id="KW-0813">Transport</keyword>
<keyword evidence="7 8" id="KW-0472">Membrane</keyword>
<comment type="similarity">
    <text evidence="2 8">Belongs to the 4-toluene sulfonate uptake permease (TSUP) (TC 2.A.102) family.</text>
</comment>
<evidence type="ECO:0000256" key="4">
    <source>
        <dbReference type="ARBA" id="ARBA00022475"/>
    </source>
</evidence>
<dbReference type="InterPro" id="IPR052017">
    <property type="entry name" value="TSUP"/>
</dbReference>
<keyword evidence="5 8" id="KW-0812">Transmembrane</keyword>
<dbReference type="AlphaFoldDB" id="A0A5N1ITX9"/>
<feature type="transmembrane region" description="Helical" evidence="8">
    <location>
        <begin position="193"/>
        <end position="217"/>
    </location>
</feature>
<proteinExistence type="inferred from homology"/>
<evidence type="ECO:0000256" key="6">
    <source>
        <dbReference type="ARBA" id="ARBA00022989"/>
    </source>
</evidence>
<dbReference type="PANTHER" id="PTHR30269">
    <property type="entry name" value="TRANSMEMBRANE PROTEIN YFCA"/>
    <property type="match status" value="1"/>
</dbReference>
<sequence length="255" mass="27011">MELIYLCFFAFLAGLIDAVVGGGGLIQLPALLVFLPQVPIPTVFGTGKLASIAGTTVSMARYARSVKLNWKSLLPAAVAAFVFSFLGARAVSHFPADALRPVVLVLLVAVAIYTFKKKDLGALHAPKLTHIKELVYAIIAGAAIGFYDGFFGPGTGSFLIFIFIGVFGFSFVAASASAKVVNVATNLSALGYFILKGFVLYQIAIPMAACNIAGSLVGTRLAIKYGSGFVRRLFLVVVTAIILKFAYDTFFKGSF</sequence>
<feature type="transmembrane region" description="Helical" evidence="8">
    <location>
        <begin position="72"/>
        <end position="92"/>
    </location>
</feature>
<feature type="transmembrane region" description="Helical" evidence="8">
    <location>
        <begin position="229"/>
        <end position="247"/>
    </location>
</feature>
<gene>
    <name evidence="9" type="ORF">F0P94_10310</name>
</gene>
<dbReference type="Proteomes" id="UP000326570">
    <property type="component" value="Unassembled WGS sequence"/>
</dbReference>
<feature type="transmembrane region" description="Helical" evidence="8">
    <location>
        <begin position="135"/>
        <end position="152"/>
    </location>
</feature>
<evidence type="ECO:0000313" key="10">
    <source>
        <dbReference type="Proteomes" id="UP000326570"/>
    </source>
</evidence>